<dbReference type="EMBL" id="CAJVCH010264913">
    <property type="protein sequence ID" value="CAG7734201.1"/>
    <property type="molecule type" value="Genomic_DNA"/>
</dbReference>
<proteinExistence type="predicted"/>
<evidence type="ECO:0000313" key="1">
    <source>
        <dbReference type="EMBL" id="CAG7734201.1"/>
    </source>
</evidence>
<gene>
    <name evidence="1" type="ORF">AFUS01_LOCUS22603</name>
</gene>
<keyword evidence="2" id="KW-1185">Reference proteome</keyword>
<evidence type="ECO:0000313" key="2">
    <source>
        <dbReference type="Proteomes" id="UP000708208"/>
    </source>
</evidence>
<protein>
    <submittedName>
        <fullName evidence="1">Uncharacterized protein</fullName>
    </submittedName>
</protein>
<accession>A0A8J2KYI9</accession>
<name>A0A8J2KYI9_9HEXA</name>
<sequence length="41" mass="4875">MIYFIDASAVGVEKCQEWSSNTTQQIDLAFNIFFMVYFFIR</sequence>
<feature type="non-terminal residue" evidence="1">
    <location>
        <position position="1"/>
    </location>
</feature>
<comment type="caution">
    <text evidence="1">The sequence shown here is derived from an EMBL/GenBank/DDBJ whole genome shotgun (WGS) entry which is preliminary data.</text>
</comment>
<dbReference type="OrthoDB" id="10035564at2759"/>
<dbReference type="AlphaFoldDB" id="A0A8J2KYI9"/>
<reference evidence="1" key="1">
    <citation type="submission" date="2021-06" db="EMBL/GenBank/DDBJ databases">
        <authorList>
            <person name="Hodson N. C."/>
            <person name="Mongue J. A."/>
            <person name="Jaron S. K."/>
        </authorList>
    </citation>
    <scope>NUCLEOTIDE SEQUENCE</scope>
</reference>
<dbReference type="Proteomes" id="UP000708208">
    <property type="component" value="Unassembled WGS sequence"/>
</dbReference>
<organism evidence="1 2">
    <name type="scientific">Allacma fusca</name>
    <dbReference type="NCBI Taxonomy" id="39272"/>
    <lineage>
        <taxon>Eukaryota</taxon>
        <taxon>Metazoa</taxon>
        <taxon>Ecdysozoa</taxon>
        <taxon>Arthropoda</taxon>
        <taxon>Hexapoda</taxon>
        <taxon>Collembola</taxon>
        <taxon>Symphypleona</taxon>
        <taxon>Sminthuridae</taxon>
        <taxon>Allacma</taxon>
    </lineage>
</organism>